<organism evidence="9 10">
    <name type="scientific">Phyllachora maydis</name>
    <dbReference type="NCBI Taxonomy" id="1825666"/>
    <lineage>
        <taxon>Eukaryota</taxon>
        <taxon>Fungi</taxon>
        <taxon>Dikarya</taxon>
        <taxon>Ascomycota</taxon>
        <taxon>Pezizomycotina</taxon>
        <taxon>Sordariomycetes</taxon>
        <taxon>Sordariomycetidae</taxon>
        <taxon>Phyllachorales</taxon>
        <taxon>Phyllachoraceae</taxon>
        <taxon>Phyllachora</taxon>
    </lineage>
</organism>
<keyword evidence="5 7" id="KW-1133">Transmembrane helix</keyword>
<evidence type="ECO:0000256" key="2">
    <source>
        <dbReference type="ARBA" id="ARBA00009045"/>
    </source>
</evidence>
<evidence type="ECO:0000259" key="8">
    <source>
        <dbReference type="Pfam" id="PF01694"/>
    </source>
</evidence>
<keyword evidence="3 7" id="KW-0812">Transmembrane</keyword>
<evidence type="ECO:0000256" key="5">
    <source>
        <dbReference type="ARBA" id="ARBA00022989"/>
    </source>
</evidence>
<feature type="transmembrane region" description="Helical" evidence="7">
    <location>
        <begin position="208"/>
        <end position="225"/>
    </location>
</feature>
<comment type="subcellular location">
    <subcellularLocation>
        <location evidence="1">Membrane</location>
        <topology evidence="1">Multi-pass membrane protein</topology>
    </subcellularLocation>
</comment>
<evidence type="ECO:0000313" key="10">
    <source>
        <dbReference type="Proteomes" id="UP001217918"/>
    </source>
</evidence>
<feature type="transmembrane region" description="Helical" evidence="7">
    <location>
        <begin position="64"/>
        <end position="92"/>
    </location>
</feature>
<accession>A0AAD9ID12</accession>
<dbReference type="PANTHER" id="PTHR43731">
    <property type="entry name" value="RHOMBOID PROTEASE"/>
    <property type="match status" value="1"/>
</dbReference>
<dbReference type="GO" id="GO:0004252">
    <property type="term" value="F:serine-type endopeptidase activity"/>
    <property type="evidence" value="ECO:0007669"/>
    <property type="project" value="InterPro"/>
</dbReference>
<dbReference type="Pfam" id="PF01694">
    <property type="entry name" value="Rhomboid"/>
    <property type="match status" value="1"/>
</dbReference>
<dbReference type="GO" id="GO:0016020">
    <property type="term" value="C:membrane"/>
    <property type="evidence" value="ECO:0007669"/>
    <property type="project" value="UniProtKB-SubCell"/>
</dbReference>
<protein>
    <recommendedName>
        <fullName evidence="8">Peptidase S54 rhomboid domain-containing protein</fullName>
    </recommendedName>
</protein>
<dbReference type="GO" id="GO:0006465">
    <property type="term" value="P:signal peptide processing"/>
    <property type="evidence" value="ECO:0007669"/>
    <property type="project" value="TreeGrafter"/>
</dbReference>
<keyword evidence="6 7" id="KW-0472">Membrane</keyword>
<evidence type="ECO:0000256" key="1">
    <source>
        <dbReference type="ARBA" id="ARBA00004141"/>
    </source>
</evidence>
<feature type="domain" description="Peptidase S54 rhomboid" evidence="8">
    <location>
        <begin position="62"/>
        <end position="225"/>
    </location>
</feature>
<feature type="transmembrane region" description="Helical" evidence="7">
    <location>
        <begin position="142"/>
        <end position="161"/>
    </location>
</feature>
<dbReference type="EMBL" id="JAQQPM010000009">
    <property type="protein sequence ID" value="KAK2075238.1"/>
    <property type="molecule type" value="Genomic_DNA"/>
</dbReference>
<evidence type="ECO:0000256" key="3">
    <source>
        <dbReference type="ARBA" id="ARBA00022692"/>
    </source>
</evidence>
<reference evidence="9" key="1">
    <citation type="journal article" date="2023" name="Mol. Plant Microbe Interact.">
        <title>Elucidating the Obligate Nature and Biological Capacity of an Invasive Fungal Corn Pathogen.</title>
        <authorList>
            <person name="MacCready J.S."/>
            <person name="Roggenkamp E.M."/>
            <person name="Gdanetz K."/>
            <person name="Chilvers M.I."/>
        </authorList>
    </citation>
    <scope>NUCLEOTIDE SEQUENCE</scope>
    <source>
        <strain evidence="9">PM02</strain>
    </source>
</reference>
<evidence type="ECO:0000256" key="4">
    <source>
        <dbReference type="ARBA" id="ARBA00022801"/>
    </source>
</evidence>
<name>A0AAD9ID12_9PEZI</name>
<comment type="similarity">
    <text evidence="2">Belongs to the peptidase S54 family.</text>
</comment>
<sequence length="247" mass="26730">MAAPIIPSSLTVLGYTLPTVIWGVLGLYAAVFALWRMGSRSPHIMAFLGRHFVMDPFNLGQGRWYTIVTSALSHTSIFHVAFNAFILISIAPELLAPVAGLDNNAVMTQLEFAAFYAAAAAMSSLAQFALARTRWLGGTARAGIGASGVLFALFAVHATVLPASEFIFFPIPYAFQGATMLWLLPTVDAAGILWNALNPHRATPIGNIAHLVGLLVGLAYVYAVTKPRMEENQSKARERQLGSRRWD</sequence>
<dbReference type="InterPro" id="IPR050925">
    <property type="entry name" value="Rhomboid_protease_S54"/>
</dbReference>
<dbReference type="AlphaFoldDB" id="A0AAD9ID12"/>
<dbReference type="InterPro" id="IPR022764">
    <property type="entry name" value="Peptidase_S54_rhomboid_dom"/>
</dbReference>
<dbReference type="SUPFAM" id="SSF144091">
    <property type="entry name" value="Rhomboid-like"/>
    <property type="match status" value="1"/>
</dbReference>
<feature type="transmembrane region" description="Helical" evidence="7">
    <location>
        <begin position="12"/>
        <end position="35"/>
    </location>
</feature>
<evidence type="ECO:0000256" key="6">
    <source>
        <dbReference type="ARBA" id="ARBA00023136"/>
    </source>
</evidence>
<proteinExistence type="inferred from homology"/>
<feature type="transmembrane region" description="Helical" evidence="7">
    <location>
        <begin position="112"/>
        <end position="130"/>
    </location>
</feature>
<keyword evidence="4" id="KW-0378">Hydrolase</keyword>
<dbReference type="Proteomes" id="UP001217918">
    <property type="component" value="Unassembled WGS sequence"/>
</dbReference>
<dbReference type="Gene3D" id="1.20.1540.10">
    <property type="entry name" value="Rhomboid-like"/>
    <property type="match status" value="1"/>
</dbReference>
<evidence type="ECO:0000256" key="7">
    <source>
        <dbReference type="SAM" id="Phobius"/>
    </source>
</evidence>
<evidence type="ECO:0000313" key="9">
    <source>
        <dbReference type="EMBL" id="KAK2075238.1"/>
    </source>
</evidence>
<comment type="caution">
    <text evidence="9">The sequence shown here is derived from an EMBL/GenBank/DDBJ whole genome shotgun (WGS) entry which is preliminary data.</text>
</comment>
<dbReference type="InterPro" id="IPR035952">
    <property type="entry name" value="Rhomboid-like_sf"/>
</dbReference>
<dbReference type="PANTHER" id="PTHR43731:SF14">
    <property type="entry name" value="PRESENILIN-ASSOCIATED RHOMBOID-LIKE PROTEIN, MITOCHONDRIAL"/>
    <property type="match status" value="1"/>
</dbReference>
<gene>
    <name evidence="9" type="ORF">P8C59_009382</name>
</gene>
<keyword evidence="10" id="KW-1185">Reference proteome</keyword>